<dbReference type="InterPro" id="IPR000719">
    <property type="entry name" value="Prot_kinase_dom"/>
</dbReference>
<evidence type="ECO:0000256" key="3">
    <source>
        <dbReference type="SAM" id="MobiDB-lite"/>
    </source>
</evidence>
<feature type="compositionally biased region" description="Polar residues" evidence="3">
    <location>
        <begin position="160"/>
        <end position="177"/>
    </location>
</feature>
<evidence type="ECO:0000313" key="5">
    <source>
        <dbReference type="EMBL" id="KAL3812162.1"/>
    </source>
</evidence>
<dbReference type="PROSITE" id="PS50011">
    <property type="entry name" value="PROTEIN_KINASE_DOM"/>
    <property type="match status" value="1"/>
</dbReference>
<feature type="domain" description="Protein kinase" evidence="4">
    <location>
        <begin position="218"/>
        <end position="631"/>
    </location>
</feature>
<sequence length="658" mass="73928">MSAESYQEDAKRLATNIMGEEVDDYNHDSNGIVDTVLPNNEPDSLKLGLYPRQRTKRVVRQSSRLLSSFRRKKNTDNNSLSNSSQPLQKDQNSEHGASILNGDSESDFADVTGHNDEPSSLHRSQSCLSKTCSIQSSITSGDSVLESNGDDWNEIDIKKNTNPPKSSMTMVQNLGDSPSTHDLNKLAAVCAKEFVNESLSAKYREKWESVPQFSMDDLIVGQFLGKGSFADVFEVFTTVVLKTPTFESFASDKDHLNKLTDAKLNNRRKNSLGDSNEDSSHTREVKGSDRNRRDDLDDEIDAMFGSNFNDEINAMFGSNLEDDVNAMHGCTFPKGHPQANHNEDDEQPNQDEAEMKLSERPCKKKQERKITLAMKRLHTQAPVNAAHFIYGIEDLVHESAILASLDHPNIIQIHGRTSTHLLMSDGYFILLDRLSDTLDDRILRWKKTFTARSPPSLSQIKTACSVADAMTYLHEKNIVFRDLKPTNVGFDSRGVLKLFDFGFAIHVAAPELSSPCFEKLDDGVDSHLLYDKCGTLRYMAPEVGLEAGYSFPADIYSFGILLWHIFALKKPFHEVKSTDDFHKVVFLNGTRPKLSKHWPQVLRDTMTNCWSISALDRPDMRHIMTILSNYAVDASTQQNCGKVNMLNRSIIAARRFTG</sequence>
<feature type="compositionally biased region" description="Basic and acidic residues" evidence="3">
    <location>
        <begin position="278"/>
        <end position="295"/>
    </location>
</feature>
<evidence type="ECO:0000313" key="6">
    <source>
        <dbReference type="Proteomes" id="UP001530377"/>
    </source>
</evidence>
<feature type="region of interest" description="Disordered" evidence="3">
    <location>
        <begin position="261"/>
        <end position="296"/>
    </location>
</feature>
<reference evidence="5 6" key="1">
    <citation type="submission" date="2024-10" db="EMBL/GenBank/DDBJ databases">
        <title>Updated reference genomes for cyclostephanoid diatoms.</title>
        <authorList>
            <person name="Roberts W.R."/>
            <person name="Alverson A.J."/>
        </authorList>
    </citation>
    <scope>NUCLEOTIDE SEQUENCE [LARGE SCALE GENOMIC DNA]</scope>
    <source>
        <strain evidence="5 6">AJA228-03</strain>
    </source>
</reference>
<feature type="region of interest" description="Disordered" evidence="3">
    <location>
        <begin position="328"/>
        <end position="355"/>
    </location>
</feature>
<evidence type="ECO:0000256" key="2">
    <source>
        <dbReference type="ARBA" id="ARBA00022840"/>
    </source>
</evidence>
<evidence type="ECO:0000256" key="1">
    <source>
        <dbReference type="ARBA" id="ARBA00022741"/>
    </source>
</evidence>
<feature type="region of interest" description="Disordered" evidence="3">
    <location>
        <begin position="20"/>
        <end position="47"/>
    </location>
</feature>
<proteinExistence type="predicted"/>
<dbReference type="InterPro" id="IPR051681">
    <property type="entry name" value="Ser/Thr_Kinases-Pseudokinases"/>
</dbReference>
<feature type="region of interest" description="Disordered" evidence="3">
    <location>
        <begin position="60"/>
        <end position="126"/>
    </location>
</feature>
<keyword evidence="6" id="KW-1185">Reference proteome</keyword>
<dbReference type="Proteomes" id="UP001530377">
    <property type="component" value="Unassembled WGS sequence"/>
</dbReference>
<evidence type="ECO:0000259" key="4">
    <source>
        <dbReference type="PROSITE" id="PS50011"/>
    </source>
</evidence>
<comment type="caution">
    <text evidence="5">The sequence shown here is derived from an EMBL/GenBank/DDBJ whole genome shotgun (WGS) entry which is preliminary data.</text>
</comment>
<dbReference type="EMBL" id="JALLPB020000213">
    <property type="protein sequence ID" value="KAL3812162.1"/>
    <property type="molecule type" value="Genomic_DNA"/>
</dbReference>
<dbReference type="PANTHER" id="PTHR44329:SF298">
    <property type="entry name" value="MIXED LINEAGE KINASE DOMAIN-LIKE PROTEIN"/>
    <property type="match status" value="1"/>
</dbReference>
<keyword evidence="1" id="KW-0547">Nucleotide-binding</keyword>
<dbReference type="Pfam" id="PF00069">
    <property type="entry name" value="Pkinase"/>
    <property type="match status" value="1"/>
</dbReference>
<dbReference type="GO" id="GO:0005524">
    <property type="term" value="F:ATP binding"/>
    <property type="evidence" value="ECO:0007669"/>
    <property type="project" value="UniProtKB-KW"/>
</dbReference>
<accession>A0ABD3RGJ2</accession>
<organism evidence="5 6">
    <name type="scientific">Cyclostephanos tholiformis</name>
    <dbReference type="NCBI Taxonomy" id="382380"/>
    <lineage>
        <taxon>Eukaryota</taxon>
        <taxon>Sar</taxon>
        <taxon>Stramenopiles</taxon>
        <taxon>Ochrophyta</taxon>
        <taxon>Bacillariophyta</taxon>
        <taxon>Coscinodiscophyceae</taxon>
        <taxon>Thalassiosirophycidae</taxon>
        <taxon>Stephanodiscales</taxon>
        <taxon>Stephanodiscaceae</taxon>
        <taxon>Cyclostephanos</taxon>
    </lineage>
</organism>
<dbReference type="SMART" id="SM00220">
    <property type="entry name" value="S_TKc"/>
    <property type="match status" value="1"/>
</dbReference>
<dbReference type="AlphaFoldDB" id="A0ABD3RGJ2"/>
<gene>
    <name evidence="5" type="ORF">ACHAXA_000931</name>
</gene>
<dbReference type="InterPro" id="IPR011009">
    <property type="entry name" value="Kinase-like_dom_sf"/>
</dbReference>
<dbReference type="PANTHER" id="PTHR44329">
    <property type="entry name" value="SERINE/THREONINE-PROTEIN KINASE TNNI3K-RELATED"/>
    <property type="match status" value="1"/>
</dbReference>
<feature type="compositionally biased region" description="Acidic residues" evidence="3">
    <location>
        <begin position="343"/>
        <end position="352"/>
    </location>
</feature>
<name>A0ABD3RGJ2_9STRA</name>
<keyword evidence="2" id="KW-0067">ATP-binding</keyword>
<dbReference type="SUPFAM" id="SSF56112">
    <property type="entry name" value="Protein kinase-like (PK-like)"/>
    <property type="match status" value="1"/>
</dbReference>
<protein>
    <recommendedName>
        <fullName evidence="4">Protein kinase domain-containing protein</fullName>
    </recommendedName>
</protein>
<dbReference type="Gene3D" id="1.10.510.10">
    <property type="entry name" value="Transferase(Phosphotransferase) domain 1"/>
    <property type="match status" value="1"/>
</dbReference>
<feature type="region of interest" description="Disordered" evidence="3">
    <location>
        <begin position="139"/>
        <end position="177"/>
    </location>
</feature>